<dbReference type="Proteomes" id="UP000694381">
    <property type="component" value="Unassembled WGS sequence"/>
</dbReference>
<evidence type="ECO:0000256" key="1">
    <source>
        <dbReference type="ARBA" id="ARBA00004236"/>
    </source>
</evidence>
<name>A0A8C6QEL9_NANGA</name>
<evidence type="ECO:0000256" key="10">
    <source>
        <dbReference type="ARBA" id="ARBA00070739"/>
    </source>
</evidence>
<organism evidence="14 15">
    <name type="scientific">Nannospalax galili</name>
    <name type="common">Northern Israeli blind subterranean mole rat</name>
    <name type="synonym">Spalax galili</name>
    <dbReference type="NCBI Taxonomy" id="1026970"/>
    <lineage>
        <taxon>Eukaryota</taxon>
        <taxon>Metazoa</taxon>
        <taxon>Chordata</taxon>
        <taxon>Craniata</taxon>
        <taxon>Vertebrata</taxon>
        <taxon>Euteleostomi</taxon>
        <taxon>Mammalia</taxon>
        <taxon>Eutheria</taxon>
        <taxon>Euarchontoglires</taxon>
        <taxon>Glires</taxon>
        <taxon>Rodentia</taxon>
        <taxon>Myomorpha</taxon>
        <taxon>Muroidea</taxon>
        <taxon>Spalacidae</taxon>
        <taxon>Spalacinae</taxon>
        <taxon>Nannospalax</taxon>
    </lineage>
</organism>
<gene>
    <name evidence="14" type="primary">Slurp2</name>
</gene>
<dbReference type="PANTHER" id="PTHR16983:SF14">
    <property type="entry name" value="SECRETED LY-6_UPAR DOMAIN-CONTAINING PROTEIN 2"/>
    <property type="match status" value="1"/>
</dbReference>
<proteinExistence type="predicted"/>
<dbReference type="InterPro" id="IPR016054">
    <property type="entry name" value="LY6_UPA_recep-like"/>
</dbReference>
<dbReference type="SUPFAM" id="SSF57302">
    <property type="entry name" value="Snake toxin-like"/>
    <property type="match status" value="2"/>
</dbReference>
<keyword evidence="3" id="KW-1003">Cell membrane</keyword>
<sequence length="131" mass="14019">MTPLLAVFLVALVGLPVAQALECHVCAYNGENCFNPMRCPAMATYCMTTRTSTTQGLWCHLCKGFGGCSHQSSCPRRSTHCVIIATRSPISFTDLPLVTKMCYNGCPDVPSLGLGPHVSIACCQSNLCNSD</sequence>
<feature type="domain" description="Snake toxin/toxin-like" evidence="13">
    <location>
        <begin position="21"/>
        <end position="53"/>
    </location>
</feature>
<evidence type="ECO:0000259" key="13">
    <source>
        <dbReference type="Pfam" id="PF00087"/>
    </source>
</evidence>
<dbReference type="FunFam" id="2.10.60.10:FF:000026">
    <property type="entry name" value="Secreted Ly-6/uPAR domain-containing protein 2"/>
    <property type="match status" value="1"/>
</dbReference>
<evidence type="ECO:0000256" key="7">
    <source>
        <dbReference type="ARBA" id="ARBA00023157"/>
    </source>
</evidence>
<reference evidence="14" key="2">
    <citation type="submission" date="2025-09" db="UniProtKB">
        <authorList>
            <consortium name="Ensembl"/>
        </authorList>
    </citation>
    <scope>IDENTIFICATION</scope>
</reference>
<dbReference type="Gene3D" id="2.10.60.10">
    <property type="entry name" value="CD59"/>
    <property type="match status" value="2"/>
</dbReference>
<dbReference type="CDD" id="cd23561">
    <property type="entry name" value="TFP_LU_ECD_SLURP2"/>
    <property type="match status" value="1"/>
</dbReference>
<dbReference type="GO" id="GO:0043616">
    <property type="term" value="P:keratinocyte proliferation"/>
    <property type="evidence" value="ECO:0007669"/>
    <property type="project" value="Ensembl"/>
</dbReference>
<accession>A0A8C6QEL9</accession>
<dbReference type="Pfam" id="PF00087">
    <property type="entry name" value="Toxin_TOLIP"/>
    <property type="match status" value="1"/>
</dbReference>
<evidence type="ECO:0000256" key="4">
    <source>
        <dbReference type="ARBA" id="ARBA00022525"/>
    </source>
</evidence>
<dbReference type="Ensembl" id="ENSNGAT00000003725.1">
    <property type="protein sequence ID" value="ENSNGAP00000002873.1"/>
    <property type="gene ID" value="ENSNGAG00000002886.1"/>
</dbReference>
<dbReference type="Pfam" id="PF00021">
    <property type="entry name" value="UPAR_LY6"/>
    <property type="match status" value="1"/>
</dbReference>
<evidence type="ECO:0000256" key="11">
    <source>
        <dbReference type="SAM" id="SignalP"/>
    </source>
</evidence>
<dbReference type="GeneTree" id="ENSGT00730000111571"/>
<reference evidence="14" key="1">
    <citation type="submission" date="2025-08" db="UniProtKB">
        <authorList>
            <consortium name="Ensembl"/>
        </authorList>
    </citation>
    <scope>IDENTIFICATION</scope>
</reference>
<evidence type="ECO:0000256" key="8">
    <source>
        <dbReference type="ARBA" id="ARBA00023180"/>
    </source>
</evidence>
<feature type="signal peptide" evidence="11">
    <location>
        <begin position="1"/>
        <end position="20"/>
    </location>
</feature>
<evidence type="ECO:0000256" key="9">
    <source>
        <dbReference type="ARBA" id="ARBA00062105"/>
    </source>
</evidence>
<dbReference type="AlphaFoldDB" id="A0A8C6QEL9"/>
<comment type="subunit">
    <text evidence="9">Interacts with CHRNA3, CHRNA4, CHRNA5, CHRNA7, CHRNB2 and CHRNB4. Interacts with CHRM1 and CHRM3 probably in an allosteric manner.</text>
</comment>
<keyword evidence="4" id="KW-0964">Secreted</keyword>
<keyword evidence="5 11" id="KW-0732">Signal</keyword>
<evidence type="ECO:0000313" key="15">
    <source>
        <dbReference type="Proteomes" id="UP000694381"/>
    </source>
</evidence>
<keyword evidence="15" id="KW-1185">Reference proteome</keyword>
<keyword evidence="6" id="KW-0472">Membrane</keyword>
<dbReference type="InterPro" id="IPR035076">
    <property type="entry name" value="Toxin/TOLIP"/>
</dbReference>
<protein>
    <recommendedName>
        <fullName evidence="10">Secreted Ly-6/uPAR domain-containing protein 2</fullName>
    </recommendedName>
</protein>
<dbReference type="GO" id="GO:0005886">
    <property type="term" value="C:plasma membrane"/>
    <property type="evidence" value="ECO:0007669"/>
    <property type="project" value="UniProtKB-SubCell"/>
</dbReference>
<dbReference type="GO" id="GO:0005576">
    <property type="term" value="C:extracellular region"/>
    <property type="evidence" value="ECO:0007669"/>
    <property type="project" value="UniProtKB-SubCell"/>
</dbReference>
<evidence type="ECO:0000256" key="6">
    <source>
        <dbReference type="ARBA" id="ARBA00023136"/>
    </source>
</evidence>
<evidence type="ECO:0000256" key="3">
    <source>
        <dbReference type="ARBA" id="ARBA00022475"/>
    </source>
</evidence>
<keyword evidence="7" id="KW-1015">Disulfide bond</keyword>
<evidence type="ECO:0000256" key="2">
    <source>
        <dbReference type="ARBA" id="ARBA00004613"/>
    </source>
</evidence>
<dbReference type="InterPro" id="IPR051110">
    <property type="entry name" value="Ly-6/neurotoxin-like_GPI-ap"/>
</dbReference>
<feature type="chain" id="PRO_5034967795" description="Secreted Ly-6/uPAR domain-containing protein 2" evidence="11">
    <location>
        <begin position="21"/>
        <end position="131"/>
    </location>
</feature>
<comment type="subcellular location">
    <subcellularLocation>
        <location evidence="1">Cell membrane</location>
    </subcellularLocation>
    <subcellularLocation>
        <location evidence="2">Secreted</location>
    </subcellularLocation>
</comment>
<dbReference type="InterPro" id="IPR045860">
    <property type="entry name" value="Snake_toxin-like_sf"/>
</dbReference>
<evidence type="ECO:0000256" key="5">
    <source>
        <dbReference type="ARBA" id="ARBA00022729"/>
    </source>
</evidence>
<feature type="domain" description="UPAR/Ly6" evidence="12">
    <location>
        <begin position="55"/>
        <end position="130"/>
    </location>
</feature>
<keyword evidence="8" id="KW-0325">Glycoprotein</keyword>
<evidence type="ECO:0000313" key="14">
    <source>
        <dbReference type="Ensembl" id="ENSNGAP00000002873.1"/>
    </source>
</evidence>
<dbReference type="PANTHER" id="PTHR16983">
    <property type="entry name" value="UPAR/LY6 DOMAIN-CONTAINING PROTEIN"/>
    <property type="match status" value="1"/>
</dbReference>
<evidence type="ECO:0000259" key="12">
    <source>
        <dbReference type="Pfam" id="PF00021"/>
    </source>
</evidence>